<dbReference type="GeneID" id="56034067"/>
<dbReference type="Proteomes" id="UP000509241">
    <property type="component" value="Chromosome"/>
</dbReference>
<name>A0A7D5H367_9EURY</name>
<organism evidence="1 2">
    <name type="scientific">Natrinema halophilum</name>
    <dbReference type="NCBI Taxonomy" id="1699371"/>
    <lineage>
        <taxon>Archaea</taxon>
        <taxon>Methanobacteriati</taxon>
        <taxon>Methanobacteriota</taxon>
        <taxon>Stenosarchaea group</taxon>
        <taxon>Halobacteria</taxon>
        <taxon>Halobacteriales</taxon>
        <taxon>Natrialbaceae</taxon>
        <taxon>Natrinema</taxon>
    </lineage>
</organism>
<dbReference type="Pfam" id="PF08747">
    <property type="entry name" value="BrxB"/>
    <property type="match status" value="1"/>
</dbReference>
<evidence type="ECO:0000313" key="1">
    <source>
        <dbReference type="EMBL" id="QLG49571.1"/>
    </source>
</evidence>
<reference evidence="1 2" key="1">
    <citation type="submission" date="2020-07" db="EMBL/GenBank/DDBJ databases">
        <authorList>
            <person name="Cui H."/>
        </authorList>
    </citation>
    <scope>NUCLEOTIDE SEQUENCE [LARGE SCALE GENOMIC DNA]</scope>
    <source>
        <strain evidence="1 2">YPL8</strain>
    </source>
</reference>
<keyword evidence="2" id="KW-1185">Reference proteome</keyword>
<accession>A0A7D5H367</accession>
<gene>
    <name evidence="1" type="ORF">HYG82_12210</name>
</gene>
<protein>
    <submittedName>
        <fullName evidence="1">DUF1788 domain-containing protein</fullName>
    </submittedName>
</protein>
<evidence type="ECO:0000313" key="2">
    <source>
        <dbReference type="Proteomes" id="UP000509241"/>
    </source>
</evidence>
<dbReference type="InterPro" id="IPR014858">
    <property type="entry name" value="BrxB"/>
</dbReference>
<dbReference type="RefSeq" id="WP_179261304.1">
    <property type="nucleotide sequence ID" value="NZ_CP058601.1"/>
</dbReference>
<dbReference type="AlphaFoldDB" id="A0A7D5H367"/>
<proteinExistence type="predicted"/>
<dbReference type="KEGG" id="haly:HYG82_12210"/>
<dbReference type="OrthoDB" id="266695at2157"/>
<dbReference type="EMBL" id="CP058601">
    <property type="protein sequence ID" value="QLG49571.1"/>
    <property type="molecule type" value="Genomic_DNA"/>
</dbReference>
<sequence length="189" mass="21413">MLSDFQTRLEEVERLVRDDRDEVGKRAGVPFIVFTYDPSDELEVDEEVRNLIEKLEYHDQTVAGIDMRELVFSILEERGILENVIDLERRNRDQLLDGLKSSLLDDGGMGQLASAIAAQAEDADTVIVYRMGILYPFANASTLMGQLEMNTPGDTPLVFCYPATVDDKSLRFLDESEGTYYRARVIGHE</sequence>